<gene>
    <name evidence="3" type="ORF">ACHAXA_001875</name>
</gene>
<feature type="region of interest" description="Disordered" evidence="1">
    <location>
        <begin position="173"/>
        <end position="218"/>
    </location>
</feature>
<evidence type="ECO:0000313" key="3">
    <source>
        <dbReference type="EMBL" id="KAL3810523.1"/>
    </source>
</evidence>
<proteinExistence type="predicted"/>
<comment type="caution">
    <text evidence="3">The sequence shown here is derived from an EMBL/GenBank/DDBJ whole genome shotgun (WGS) entry which is preliminary data.</text>
</comment>
<evidence type="ECO:0000313" key="4">
    <source>
        <dbReference type="Proteomes" id="UP001530377"/>
    </source>
</evidence>
<feature type="domain" description="URB1 C-terminal" evidence="2">
    <location>
        <begin position="1739"/>
        <end position="1885"/>
    </location>
</feature>
<dbReference type="EMBL" id="JALLPB020000322">
    <property type="protein sequence ID" value="KAL3810523.1"/>
    <property type="molecule type" value="Genomic_DNA"/>
</dbReference>
<evidence type="ECO:0000256" key="1">
    <source>
        <dbReference type="SAM" id="MobiDB-lite"/>
    </source>
</evidence>
<name>A0ABD3RCH8_9STRA</name>
<feature type="compositionally biased region" description="Low complexity" evidence="1">
    <location>
        <begin position="179"/>
        <end position="189"/>
    </location>
</feature>
<dbReference type="InterPro" id="IPR039844">
    <property type="entry name" value="URB1"/>
</dbReference>
<organism evidence="3 4">
    <name type="scientific">Cyclostephanos tholiformis</name>
    <dbReference type="NCBI Taxonomy" id="382380"/>
    <lineage>
        <taxon>Eukaryota</taxon>
        <taxon>Sar</taxon>
        <taxon>Stramenopiles</taxon>
        <taxon>Ochrophyta</taxon>
        <taxon>Bacillariophyta</taxon>
        <taxon>Coscinodiscophyceae</taxon>
        <taxon>Thalassiosirophycidae</taxon>
        <taxon>Stephanodiscales</taxon>
        <taxon>Stephanodiscaceae</taxon>
        <taxon>Cyclostephanos</taxon>
    </lineage>
</organism>
<accession>A0ABD3RCH8</accession>
<dbReference type="PANTHER" id="PTHR13500">
    <property type="entry name" value="NUCLEOLAR PRERIBOSOMAL-ASSOCIATED PROTEIN 1"/>
    <property type="match status" value="1"/>
</dbReference>
<feature type="region of interest" description="Disordered" evidence="1">
    <location>
        <begin position="103"/>
        <end position="130"/>
    </location>
</feature>
<dbReference type="Proteomes" id="UP001530377">
    <property type="component" value="Unassembled WGS sequence"/>
</dbReference>
<dbReference type="PANTHER" id="PTHR13500:SF0">
    <property type="entry name" value="NUCLEOLAR PRE-RIBOSOMAL-ASSOCIATED PROTEIN 1"/>
    <property type="match status" value="1"/>
</dbReference>
<evidence type="ECO:0000259" key="2">
    <source>
        <dbReference type="Pfam" id="PF16201"/>
    </source>
</evidence>
<reference evidence="3 4" key="1">
    <citation type="submission" date="2024-10" db="EMBL/GenBank/DDBJ databases">
        <title>Updated reference genomes for cyclostephanoid diatoms.</title>
        <authorList>
            <person name="Roberts W.R."/>
            <person name="Alverson A.J."/>
        </authorList>
    </citation>
    <scope>NUCLEOTIDE SEQUENCE [LARGE SCALE GENOMIC DNA]</scope>
    <source>
        <strain evidence="3 4">AJA228-03</strain>
    </source>
</reference>
<dbReference type="Pfam" id="PF16201">
    <property type="entry name" value="NopRA1"/>
    <property type="match status" value="1"/>
</dbReference>
<sequence length="2138" mass="237000">MAVAVPGMWPTGFLAEYRRRSPSGIELIGNDYLSMLYRRSSSIKSMAVKKGTAPIDAVVASSSSALNARGRTALNYYHWTSIYEWILGYVPYRVLSQELSSHTRSRGGEERIVGQVEGDDDMHIEGRRGCPVPPPVMTTLMKELLPIWVRALRRFAHREVVRRRAWEEEGRRRARQRRLVQQQQQQQQQRRNDGLVDGKRERHPVDGSDDANGKEDEEGVLGIVRGRRINTEEILLISSLRNLTALCHLSTGTAREVLRKLTIGTIDDDDDDDGKVVDGTSAPVGRRGGGGAAIANGIGKNSNGGPVQKSSFSSAGRGGEGDVGLAHVALRYGMQVLFEFGEEDGFGKGGGDDDSRRQIDSYARLMTRLLRDVREIILPSVMGGGNARGRNDGGGGKKGGIFGIDAKAEFFAVDIMQNLTRLSRLAPPFDATVESTQSIIDARDGHVGVGPIEVASVEARRILFLLLADTRRSPFLIGAHQNRSKSMAGQSTKGEDRSTQRLSQISIALHGVLANHGNCPSTKVLLGMCLRNTSELVPHFFRGLQLSDPKASYRSLAALTFVEDVVREAPLPPLWSNTLPTELIPSAIIPPCISKNLLGRIVQNPSALLASSGLKLIITLLRRGRVGALTYMTKAVDGESPKQLRNYIVQAVICHLPDVALLLSIPSRFDPFENHRATSTSSANSIVVLQLCEALHCYAQLDSTLLTAVKYDWTKLVPTTNDGRAFSCAEPLLQLRILQTLLALSRLSKSHFSPKMLPNVISALISTNIPEVYTNARRLAVRLMKRNLFSDFAGSDVEVGQCNEYESSLWIDGISAEIIDKLVRSMEEAKQHRVEQKIMVSQALIKASLGCAMPRLGISSFLVWSVSKLLLDRESTVSSDKLSLLTLQVATSMLLYLADPMPFAAIISWQIQGSQGINPRDNRIAGLYHVAKSILRRDAKTYLIIESLTSDVFCPSNSQIYNVDEKELSNYADATLMRQCLSMMNFSRDHNAKLNILLRKILIGIIQAGNVSGIASRLGFMFNSHFFKTAETETIVLLALSAPTTRQNGVEIFDLLNRYDKIKPESIAMEVASALLRSSLVEVNHESAFLSDVLRFCNDAFKLNVPHTSNLKHFLLMILIHVMPVKEKSTSFPFLSGAIFDLWTTIAGNLTSNMSIKICLRLENWLSTLFVTSTCEHGAWIVYQRVCRMTPKVFVNLWLNTIDAKESSECTASLLQSVLIYDCSQFCCIPSLFTSIANDSKMAKLWDSGALDAVAATFVLQTNKQKAAKDIITSSSWAEMASIVGRRFLVQLAKTDQDQMIGISNLSFGVILDALEAICSNQLLIFETQKRVLSRFERIRNLPTEHEVQMIRLAAIVCVKSIHGSYSTLLLTKAFLRCCELVPKLIKKMIRNSSEAAARSLESMFCMLSSFIGNAPSFDENIVARSSNTIDSCIVACLKYGIMETNNTSSCSIFGGCLKIVRLLIRKVHDPSLSSQVALGSLTSSQVHAMVVSHSSFHIALSHGTRDVTQRSMIPNDSTFCHGLTTIGTDSTLAVHCIQRWERVYNASTDVVDCLLRRLMFLYETYGCCQDEITMNDLRWGPIATKHINNVSEEESWEWFIKALDIDRIRCTLCQYPIADTLEPSCNNDVECTEQKIKHVEQLVSSDDIDDVTDDDRSSVTSQRDTSDADATRDNRDVVWRGAGDDLRYSPGFVLPLILATLEAYSPHKKENNDIYEENGEDCHVFGNTCRRVSEKGGISLALASLSSRCPSIRQVAIAICGLFLKGLKMQESHGIKSWRERPQQEMLMSSIQRGLSRDTNEGIVLDGMTTETRINIPMLPAVSAVFLAKALMVLSKPGDDMYAQMNRYFLRLTDYHGAFQDCFALPAFLSLYCSSSDELSRCRTEQSLEACASNHLLKGQGLLSWLHGVVGWRKISSVFPYVALKCKFINLITTAVNSYRCTVHGDNDGDLDEAQTFYEKVPLANVVIRLCLDDSHTVGQGDLSPDSLTLLGSTCNALWEIYLAGRHGQFTSASCGTISLCDMTSLLMKFIRHREMFEKVLSSICDLPLVRSEKDLSSAILFSSLALDFILETNAKLLPDTILLTMKRVNELMERNHCIREDAKITAQIIKCRQLAVIFGGIHIWNSFLPFVENLVD</sequence>
<feature type="compositionally biased region" description="Low complexity" evidence="1">
    <location>
        <begin position="293"/>
        <end position="305"/>
    </location>
</feature>
<dbReference type="InterPro" id="IPR032436">
    <property type="entry name" value="URB1_C"/>
</dbReference>
<keyword evidence="4" id="KW-1185">Reference proteome</keyword>
<protein>
    <recommendedName>
        <fullName evidence="2">URB1 C-terminal domain-containing protein</fullName>
    </recommendedName>
</protein>
<feature type="compositionally biased region" description="Basic and acidic residues" evidence="1">
    <location>
        <begin position="190"/>
        <end position="214"/>
    </location>
</feature>
<feature type="region of interest" description="Disordered" evidence="1">
    <location>
        <begin position="280"/>
        <end position="318"/>
    </location>
</feature>
<feature type="region of interest" description="Disordered" evidence="1">
    <location>
        <begin position="1648"/>
        <end position="1672"/>
    </location>
</feature>